<comment type="caution">
    <text evidence="1">The sequence shown here is derived from an EMBL/GenBank/DDBJ whole genome shotgun (WGS) entry which is preliminary data.</text>
</comment>
<dbReference type="Gene3D" id="3.30.565.10">
    <property type="entry name" value="Histidine kinase-like ATPase, C-terminal domain"/>
    <property type="match status" value="1"/>
</dbReference>
<dbReference type="SUPFAM" id="SSF55874">
    <property type="entry name" value="ATPase domain of HSP90 chaperone/DNA topoisomerase II/histidine kinase"/>
    <property type="match status" value="1"/>
</dbReference>
<evidence type="ECO:0000313" key="2">
    <source>
        <dbReference type="Proteomes" id="UP000663874"/>
    </source>
</evidence>
<evidence type="ECO:0000313" key="1">
    <source>
        <dbReference type="EMBL" id="CAF4257844.1"/>
    </source>
</evidence>
<protein>
    <submittedName>
        <fullName evidence="1">Uncharacterized protein</fullName>
    </submittedName>
</protein>
<feature type="non-terminal residue" evidence="1">
    <location>
        <position position="156"/>
    </location>
</feature>
<dbReference type="AlphaFoldDB" id="A0A820F944"/>
<proteinExistence type="predicted"/>
<dbReference type="EMBL" id="CAJOBE010023608">
    <property type="protein sequence ID" value="CAF4257844.1"/>
    <property type="molecule type" value="Genomic_DNA"/>
</dbReference>
<feature type="non-terminal residue" evidence="1">
    <location>
        <position position="1"/>
    </location>
</feature>
<sequence length="156" mass="18531">KHKEGYCGHKGIGFKSVFVASNTPEIHSNNYHICFDATDGDHVGYVCPIWLNEYEPIVESDSNDRWTTCIRLNLKSDENIQEQIKQKFDNITPKLLLFLHRLKSLEINYENFYRRIFTRYDHPQNIIELVEYNGEYEQKNYWLAIKKTLSIPETLQ</sequence>
<dbReference type="PANTHER" id="PTHR32387:SF0">
    <property type="entry name" value="PROTEIN NO VEIN"/>
    <property type="match status" value="1"/>
</dbReference>
<gene>
    <name evidence="1" type="ORF">FNK824_LOCUS38928</name>
</gene>
<dbReference type="InterPro" id="IPR052957">
    <property type="entry name" value="Auxin_embryo_med"/>
</dbReference>
<dbReference type="InterPro" id="IPR036890">
    <property type="entry name" value="HATPase_C_sf"/>
</dbReference>
<dbReference type="Proteomes" id="UP000663874">
    <property type="component" value="Unassembled WGS sequence"/>
</dbReference>
<organism evidence="1 2">
    <name type="scientific">Rotaria sordida</name>
    <dbReference type="NCBI Taxonomy" id="392033"/>
    <lineage>
        <taxon>Eukaryota</taxon>
        <taxon>Metazoa</taxon>
        <taxon>Spiralia</taxon>
        <taxon>Gnathifera</taxon>
        <taxon>Rotifera</taxon>
        <taxon>Eurotatoria</taxon>
        <taxon>Bdelloidea</taxon>
        <taxon>Philodinida</taxon>
        <taxon>Philodinidae</taxon>
        <taxon>Rotaria</taxon>
    </lineage>
</organism>
<dbReference type="PANTHER" id="PTHR32387">
    <property type="entry name" value="WU:FJ29H11"/>
    <property type="match status" value="1"/>
</dbReference>
<accession>A0A820F944</accession>
<reference evidence="1" key="1">
    <citation type="submission" date="2021-02" db="EMBL/GenBank/DDBJ databases">
        <authorList>
            <person name="Nowell W R."/>
        </authorList>
    </citation>
    <scope>NUCLEOTIDE SEQUENCE</scope>
</reference>
<name>A0A820F944_9BILA</name>